<dbReference type="Proteomes" id="UP000016922">
    <property type="component" value="Unassembled WGS sequence"/>
</dbReference>
<keyword evidence="2 5" id="KW-0812">Transmembrane</keyword>
<protein>
    <recommendedName>
        <fullName evidence="6">Wax synthase domain-containing protein</fullName>
    </recommendedName>
</protein>
<evidence type="ECO:0000256" key="5">
    <source>
        <dbReference type="SAM" id="Phobius"/>
    </source>
</evidence>
<evidence type="ECO:0000313" key="7">
    <source>
        <dbReference type="EMBL" id="EPE33601.1"/>
    </source>
</evidence>
<keyword evidence="4 5" id="KW-0472">Membrane</keyword>
<accession>S3DND0</accession>
<dbReference type="eggNOG" id="ENOG502SPHJ">
    <property type="taxonomic scope" value="Eukaryota"/>
</dbReference>
<dbReference type="KEGG" id="glz:GLAREA_06614"/>
<evidence type="ECO:0000256" key="4">
    <source>
        <dbReference type="ARBA" id="ARBA00023136"/>
    </source>
</evidence>
<feature type="transmembrane region" description="Helical" evidence="5">
    <location>
        <begin position="359"/>
        <end position="377"/>
    </location>
</feature>
<dbReference type="RefSeq" id="XP_008078753.1">
    <property type="nucleotide sequence ID" value="XM_008080562.1"/>
</dbReference>
<feature type="transmembrane region" description="Helical" evidence="5">
    <location>
        <begin position="215"/>
        <end position="234"/>
    </location>
</feature>
<comment type="subcellular location">
    <subcellularLocation>
        <location evidence="1">Membrane</location>
        <topology evidence="1">Multi-pass membrane protein</topology>
    </subcellularLocation>
</comment>
<feature type="transmembrane region" description="Helical" evidence="5">
    <location>
        <begin position="68"/>
        <end position="88"/>
    </location>
</feature>
<dbReference type="OrthoDB" id="1077582at2759"/>
<dbReference type="GO" id="GO:0016020">
    <property type="term" value="C:membrane"/>
    <property type="evidence" value="ECO:0007669"/>
    <property type="project" value="UniProtKB-SubCell"/>
</dbReference>
<feature type="domain" description="Wax synthase" evidence="6">
    <location>
        <begin position="240"/>
        <end position="323"/>
    </location>
</feature>
<feature type="transmembrane region" description="Helical" evidence="5">
    <location>
        <begin position="41"/>
        <end position="62"/>
    </location>
</feature>
<keyword evidence="8" id="KW-1185">Reference proteome</keyword>
<evidence type="ECO:0000256" key="3">
    <source>
        <dbReference type="ARBA" id="ARBA00022989"/>
    </source>
</evidence>
<organism evidence="7 8">
    <name type="scientific">Glarea lozoyensis (strain ATCC 20868 / MF5171)</name>
    <dbReference type="NCBI Taxonomy" id="1116229"/>
    <lineage>
        <taxon>Eukaryota</taxon>
        <taxon>Fungi</taxon>
        <taxon>Dikarya</taxon>
        <taxon>Ascomycota</taxon>
        <taxon>Pezizomycotina</taxon>
        <taxon>Leotiomycetes</taxon>
        <taxon>Helotiales</taxon>
        <taxon>Helotiaceae</taxon>
        <taxon>Glarea</taxon>
    </lineage>
</organism>
<feature type="transmembrane region" description="Helical" evidence="5">
    <location>
        <begin position="289"/>
        <end position="307"/>
    </location>
</feature>
<reference evidence="7 8" key="1">
    <citation type="journal article" date="2013" name="BMC Genomics">
        <title>Genomics-driven discovery of the pneumocandin biosynthetic gene cluster in the fungus Glarea lozoyensis.</title>
        <authorList>
            <person name="Chen L."/>
            <person name="Yue Q."/>
            <person name="Zhang X."/>
            <person name="Xiang M."/>
            <person name="Wang C."/>
            <person name="Li S."/>
            <person name="Che Y."/>
            <person name="Ortiz-Lopez F.J."/>
            <person name="Bills G.F."/>
            <person name="Liu X."/>
            <person name="An Z."/>
        </authorList>
    </citation>
    <scope>NUCLEOTIDE SEQUENCE [LARGE SCALE GENOMIC DNA]</scope>
    <source>
        <strain evidence="8">ATCC 20868 / MF5171</strain>
    </source>
</reference>
<dbReference type="GeneID" id="19465667"/>
<dbReference type="HOGENOM" id="CLU_051221_1_0_1"/>
<evidence type="ECO:0000313" key="8">
    <source>
        <dbReference type="Proteomes" id="UP000016922"/>
    </source>
</evidence>
<evidence type="ECO:0000259" key="6">
    <source>
        <dbReference type="Pfam" id="PF13813"/>
    </source>
</evidence>
<keyword evidence="3 5" id="KW-1133">Transmembrane helix</keyword>
<proteinExistence type="predicted"/>
<sequence>MPLLKTISKHLALLFVPLIYLALSDIAFYHSLQSLTQKRRLYFLPPFLLFSALSFSASKYFWFLPGVTSLWCLAVTLKVLHTISVLHIEKWPTPQTPPGLTQKENFVFNFRAAYRIWGNPQLLNTTPGPENEKKSQQSLSVFLFLRLIKLPIYYYIHVRIIPAAFAETLVEFIPQDLSPEEQILFRRLFYVWSEVTARELVIRSYMAVYWIWESLVYLDGANSILACFFVLIGLDEPRDWPSLFGNPADVTGLRTFWSRFWHRVAVRPYMNYGKVAASSLGLGAAESKLVVAFVVFALSGVSHSAVSWQLGQKEWWLDIWWFLMNFLGCTGELVFLMGVRSLAKRLGWSQELKMIEESWFGRLFGYAWVFGFFFWSVPKWKYPAMYQTAVVTARWNEIWSKMRIVTFAPGWDGCMMGVGMIVWDRGKGEMIVVVRMRKPWNEMTTT</sequence>
<gene>
    <name evidence="7" type="ORF">GLAREA_06614</name>
</gene>
<feature type="transmembrane region" description="Helical" evidence="5">
    <location>
        <begin position="319"/>
        <end position="339"/>
    </location>
</feature>
<dbReference type="InterPro" id="IPR032805">
    <property type="entry name" value="Wax_synthase_dom"/>
</dbReference>
<name>S3DND0_GLAL2</name>
<feature type="transmembrane region" description="Helical" evidence="5">
    <location>
        <begin position="12"/>
        <end position="29"/>
    </location>
</feature>
<dbReference type="Pfam" id="PF13813">
    <property type="entry name" value="MBOAT_2"/>
    <property type="match status" value="1"/>
</dbReference>
<dbReference type="OMA" id="GRFWHRI"/>
<dbReference type="AlphaFoldDB" id="S3DND0"/>
<evidence type="ECO:0000256" key="1">
    <source>
        <dbReference type="ARBA" id="ARBA00004141"/>
    </source>
</evidence>
<dbReference type="EMBL" id="KE145357">
    <property type="protein sequence ID" value="EPE33601.1"/>
    <property type="molecule type" value="Genomic_DNA"/>
</dbReference>
<evidence type="ECO:0000256" key="2">
    <source>
        <dbReference type="ARBA" id="ARBA00022692"/>
    </source>
</evidence>